<organism evidence="2 3">
    <name type="scientific">Mycobacterium simiae</name>
    <name type="common">Mycobacterium habana</name>
    <dbReference type="NCBI Taxonomy" id="1784"/>
    <lineage>
        <taxon>Bacteria</taxon>
        <taxon>Bacillati</taxon>
        <taxon>Actinomycetota</taxon>
        <taxon>Actinomycetes</taxon>
        <taxon>Mycobacteriales</taxon>
        <taxon>Mycobacteriaceae</taxon>
        <taxon>Mycobacterium</taxon>
        <taxon>Mycobacterium simiae complex</taxon>
    </lineage>
</organism>
<name>A0A5B1BP22_MYCSI</name>
<protein>
    <submittedName>
        <fullName evidence="2">PE domain-containing protein</fullName>
    </submittedName>
</protein>
<gene>
    <name evidence="2" type="ORF">F0Q45_13005</name>
</gene>
<evidence type="ECO:0000313" key="2">
    <source>
        <dbReference type="EMBL" id="KAA1249832.1"/>
    </source>
</evidence>
<comment type="caution">
    <text evidence="2">The sequence shown here is derived from an EMBL/GenBank/DDBJ whole genome shotgun (WGS) entry which is preliminary data.</text>
</comment>
<evidence type="ECO:0000313" key="3">
    <source>
        <dbReference type="Proteomes" id="UP000324701"/>
    </source>
</evidence>
<dbReference type="Gene3D" id="3.40.50.1240">
    <property type="entry name" value="Phosphoglycerate mutase-like"/>
    <property type="match status" value="1"/>
</dbReference>
<dbReference type="RefSeq" id="WP_149654343.1">
    <property type="nucleotide sequence ID" value="NZ_VTZN01000071.1"/>
</dbReference>
<dbReference type="SUPFAM" id="SSF140459">
    <property type="entry name" value="PE/PPE dimer-like"/>
    <property type="match status" value="1"/>
</dbReference>
<dbReference type="Pfam" id="PF00934">
    <property type="entry name" value="PE"/>
    <property type="match status" value="1"/>
</dbReference>
<accession>A0A5B1BP22</accession>
<dbReference type="OrthoDB" id="9793115at2"/>
<dbReference type="InterPro" id="IPR029033">
    <property type="entry name" value="His_PPase_superfam"/>
</dbReference>
<reference evidence="2 3" key="1">
    <citation type="submission" date="2019-09" db="EMBL/GenBank/DDBJ databases">
        <title>Report of infection by Mycobacterium simiae a patient suffering from pulmonary tuberculosis.</title>
        <authorList>
            <person name="Mohanty P.S."/>
            <person name="Bansal A.K."/>
            <person name="Singh H."/>
            <person name="Sharma S."/>
            <person name="Patil S.A."/>
            <person name="Upadhaya P."/>
            <person name="Singh P.K."/>
            <person name="Kumar D."/>
            <person name="Kumar S."/>
            <person name="Singh R.K."/>
            <person name="Chaudhary B."/>
        </authorList>
    </citation>
    <scope>NUCLEOTIDE SEQUENCE [LARGE SCALE GENOMIC DNA]</scope>
    <source>
        <strain evidence="2 3">JAL-560-SIM</strain>
    </source>
</reference>
<evidence type="ECO:0000259" key="1">
    <source>
        <dbReference type="Pfam" id="PF00934"/>
    </source>
</evidence>
<dbReference type="InterPro" id="IPR038332">
    <property type="entry name" value="PPE_sf"/>
</dbReference>
<dbReference type="InterPro" id="IPR013078">
    <property type="entry name" value="His_Pase_superF_clade-1"/>
</dbReference>
<dbReference type="Pfam" id="PF00300">
    <property type="entry name" value="His_Phos_1"/>
    <property type="match status" value="1"/>
</dbReference>
<dbReference type="CDD" id="cd07067">
    <property type="entry name" value="HP_PGM_like"/>
    <property type="match status" value="1"/>
</dbReference>
<dbReference type="Pfam" id="PF21526">
    <property type="entry name" value="PGRS"/>
    <property type="match status" value="1"/>
</dbReference>
<dbReference type="InterPro" id="IPR048996">
    <property type="entry name" value="PGRS_rpt"/>
</dbReference>
<proteinExistence type="predicted"/>
<dbReference type="SMART" id="SM00855">
    <property type="entry name" value="PGAM"/>
    <property type="match status" value="1"/>
</dbReference>
<dbReference type="InterPro" id="IPR000084">
    <property type="entry name" value="PE-PGRS_N"/>
</dbReference>
<sequence length="575" mass="56599">MSFVLVGPDVLETAAADLARIGSAAIDGNLAAVIPTTEVAAAAADEVSAAIAALFGAHAQEYQAAAAQAATYHAQFVRTVGAAAASYAGAEAIIAADLGAAVSQGFQTAVYGPLHATGQAWISSPFSQLLAPIINAPTGLLFKRDLIGNGAAGTAANPTGGAGGFLFGDGGAGYTPTGGMGAVAGGKGGSAGLIGNGGPGGGGFGGGIGGTGGTGGLLIGNGGSGGVGAPGGAGGQALLFGTGGLGGAGAPSGRGGLFIGDPINVANWLNPPIGNQQSIVIDFARHGQTTANVAGLMDTAIPGANLTAVGIQQAQDVANVLAPQGPYAGLFASQLARTQETAAPLAALLGMSPQILPGLNEINAGIFEDFPQLSPAGVLYLVGPIAWTFGYPIVPMLNPGSIDFNGVVFGQNFNGAVQTMYDTALANPVTAADGNITVVSYSSAFTIGVGTMMTVDNPNPLLLLTHPLPNTGTVVVQGNPTGGWTMVSWDGIPVPPASLPTELFVDVRNLITAPQIAAFDIGWSLFTGDPATIVNALREGIDEVGTAVVQFPIAVAEDVIHAVWGLSNELPALVP</sequence>
<keyword evidence="3" id="KW-1185">Reference proteome</keyword>
<dbReference type="SUPFAM" id="SSF53254">
    <property type="entry name" value="Phosphoglycerate mutase-like"/>
    <property type="match status" value="1"/>
</dbReference>
<dbReference type="Gene3D" id="1.10.287.850">
    <property type="entry name" value="HP0062-like domain"/>
    <property type="match status" value="1"/>
</dbReference>
<feature type="domain" description="PE" evidence="1">
    <location>
        <begin position="4"/>
        <end position="92"/>
    </location>
</feature>
<dbReference type="AlphaFoldDB" id="A0A5B1BP22"/>
<dbReference type="Proteomes" id="UP000324701">
    <property type="component" value="Unassembled WGS sequence"/>
</dbReference>
<dbReference type="EMBL" id="VTZN01000071">
    <property type="protein sequence ID" value="KAA1249832.1"/>
    <property type="molecule type" value="Genomic_DNA"/>
</dbReference>